<keyword evidence="6" id="KW-0963">Cytoplasm</keyword>
<evidence type="ECO:0000256" key="1">
    <source>
        <dbReference type="ARBA" id="ARBA00004123"/>
    </source>
</evidence>
<gene>
    <name evidence="9" type="ORF">AMTR_s00086p00125290</name>
</gene>
<dbReference type="STRING" id="13333.W1NYY5"/>
<dbReference type="Gramene" id="ERN02812">
    <property type="protein sequence ID" value="ERN02812"/>
    <property type="gene ID" value="AMTR_s00086p00125290"/>
</dbReference>
<keyword evidence="10" id="KW-1185">Reference proteome</keyword>
<comment type="pathway">
    <text evidence="3">tRNA modification; 5-methoxycarbonylmethyl-2-thiouridine-tRNA biosynthesis.</text>
</comment>
<evidence type="ECO:0000256" key="2">
    <source>
        <dbReference type="ARBA" id="ARBA00004496"/>
    </source>
</evidence>
<dbReference type="GO" id="GO:0002098">
    <property type="term" value="P:tRNA wobble uridine modification"/>
    <property type="evidence" value="ECO:0000318"/>
    <property type="project" value="GO_Central"/>
</dbReference>
<dbReference type="GO" id="GO:0033588">
    <property type="term" value="C:elongator holoenzyme complex"/>
    <property type="evidence" value="ECO:0000318"/>
    <property type="project" value="GO_Central"/>
</dbReference>
<dbReference type="Proteomes" id="UP000017836">
    <property type="component" value="Unassembled WGS sequence"/>
</dbReference>
<evidence type="ECO:0000256" key="4">
    <source>
        <dbReference type="ARBA" id="ARBA00007573"/>
    </source>
</evidence>
<sequence length="303" mass="34151">MVMEDSEAPHHLLLLRNFMSQGVLHRQPLLYASPAHSPRAFLGTLPAPIPPRTHLHTPSQQQEEDLRIAWQYKKYFGNEQMFVESHRGNHWDFCNEFDLRKSLDRQLLGAAHIDCVNLQDVEDLASLRDRCSAFLAPFARTEEGITCVGRVAIQSFCSPQCRYSNSDWDMLFFIKSLRSMLRSSNAVAMITFTPSVVSSSSVCMRWQHLADTLLSLRTIPDDDKEMAKLLTDYQDMFGLLHIHKVGRLNSQVPVILEATTYSLKVIRRKTLVLERLNQAPVDASGGGSLGGCSGSSSARLLDF</sequence>
<dbReference type="CDD" id="cd19494">
    <property type="entry name" value="Elp4"/>
    <property type="match status" value="1"/>
</dbReference>
<comment type="subcellular location">
    <subcellularLocation>
        <location evidence="2">Cytoplasm</location>
    </subcellularLocation>
    <subcellularLocation>
        <location evidence="1">Nucleus</location>
    </subcellularLocation>
</comment>
<dbReference type="Gene3D" id="3.40.50.300">
    <property type="entry name" value="P-loop containing nucleotide triphosphate hydrolases"/>
    <property type="match status" value="1"/>
</dbReference>
<dbReference type="Pfam" id="PF05625">
    <property type="entry name" value="PAXNEB"/>
    <property type="match status" value="1"/>
</dbReference>
<keyword evidence="8" id="KW-0539">Nucleus</keyword>
<dbReference type="GO" id="GO:0005737">
    <property type="term" value="C:cytoplasm"/>
    <property type="evidence" value="ECO:0000318"/>
    <property type="project" value="GO_Central"/>
</dbReference>
<evidence type="ECO:0000256" key="3">
    <source>
        <dbReference type="ARBA" id="ARBA00005043"/>
    </source>
</evidence>
<evidence type="ECO:0000256" key="8">
    <source>
        <dbReference type="ARBA" id="ARBA00023242"/>
    </source>
</evidence>
<dbReference type="AlphaFoldDB" id="W1NYY5"/>
<keyword evidence="7" id="KW-0819">tRNA processing</keyword>
<dbReference type="PANTHER" id="PTHR12896:SF1">
    <property type="entry name" value="ELONGATOR COMPLEX PROTEIN 4"/>
    <property type="match status" value="1"/>
</dbReference>
<evidence type="ECO:0000313" key="9">
    <source>
        <dbReference type="EMBL" id="ERN02812.1"/>
    </source>
</evidence>
<comment type="similarity">
    <text evidence="4">Belongs to the ELP4 family.</text>
</comment>
<accession>W1NYY5</accession>
<evidence type="ECO:0000256" key="6">
    <source>
        <dbReference type="ARBA" id="ARBA00022490"/>
    </source>
</evidence>
<proteinExistence type="inferred from homology"/>
<dbReference type="InterPro" id="IPR008728">
    <property type="entry name" value="Elongator_complex_protein_4"/>
</dbReference>
<dbReference type="EMBL" id="KI394485">
    <property type="protein sequence ID" value="ERN02812.1"/>
    <property type="molecule type" value="Genomic_DNA"/>
</dbReference>
<dbReference type="InterPro" id="IPR027417">
    <property type="entry name" value="P-loop_NTPase"/>
</dbReference>
<organism evidence="9 10">
    <name type="scientific">Amborella trichopoda</name>
    <dbReference type="NCBI Taxonomy" id="13333"/>
    <lineage>
        <taxon>Eukaryota</taxon>
        <taxon>Viridiplantae</taxon>
        <taxon>Streptophyta</taxon>
        <taxon>Embryophyta</taxon>
        <taxon>Tracheophyta</taxon>
        <taxon>Spermatophyta</taxon>
        <taxon>Magnoliopsida</taxon>
        <taxon>Amborellales</taxon>
        <taxon>Amborellaceae</taxon>
        <taxon>Amborella</taxon>
    </lineage>
</organism>
<dbReference type="PANTHER" id="PTHR12896">
    <property type="entry name" value="PAX6 NEIGHBOR PROTEIN PAXNEB"/>
    <property type="match status" value="1"/>
</dbReference>
<evidence type="ECO:0000313" key="10">
    <source>
        <dbReference type="Proteomes" id="UP000017836"/>
    </source>
</evidence>
<evidence type="ECO:0000256" key="5">
    <source>
        <dbReference type="ARBA" id="ARBA00020265"/>
    </source>
</evidence>
<evidence type="ECO:0000256" key="7">
    <source>
        <dbReference type="ARBA" id="ARBA00022694"/>
    </source>
</evidence>
<dbReference type="GO" id="GO:0005634">
    <property type="term" value="C:nucleus"/>
    <property type="evidence" value="ECO:0007669"/>
    <property type="project" value="UniProtKB-SubCell"/>
</dbReference>
<dbReference type="OMA" id="NTTMWDD"/>
<dbReference type="UniPathway" id="UPA00988"/>
<dbReference type="eggNOG" id="KOG3949">
    <property type="taxonomic scope" value="Eukaryota"/>
</dbReference>
<protein>
    <recommendedName>
        <fullName evidence="5">Elongator complex protein 4</fullName>
    </recommendedName>
</protein>
<dbReference type="HOGENOM" id="CLU_031345_2_0_1"/>
<name>W1NYY5_AMBTC</name>
<reference evidence="10" key="1">
    <citation type="journal article" date="2013" name="Science">
        <title>The Amborella genome and the evolution of flowering plants.</title>
        <authorList>
            <consortium name="Amborella Genome Project"/>
        </authorList>
    </citation>
    <scope>NUCLEOTIDE SEQUENCE [LARGE SCALE GENOMIC DNA]</scope>
</reference>